<dbReference type="SUPFAM" id="SSF75217">
    <property type="entry name" value="alpha/beta knot"/>
    <property type="match status" value="1"/>
</dbReference>
<keyword evidence="2" id="KW-0808">Transferase</keyword>
<organism evidence="4 5">
    <name type="scientific">Sulfurimonas aquatica</name>
    <dbReference type="NCBI Taxonomy" id="2672570"/>
    <lineage>
        <taxon>Bacteria</taxon>
        <taxon>Pseudomonadati</taxon>
        <taxon>Campylobacterota</taxon>
        <taxon>Epsilonproteobacteria</taxon>
        <taxon>Campylobacterales</taxon>
        <taxon>Sulfurimonadaceae</taxon>
        <taxon>Sulfurimonas</taxon>
    </lineage>
</organism>
<accession>A0A975AY54</accession>
<dbReference type="InterPro" id="IPR029026">
    <property type="entry name" value="tRNA_m1G_MTases_N"/>
</dbReference>
<evidence type="ECO:0000256" key="1">
    <source>
        <dbReference type="ARBA" id="ARBA00022603"/>
    </source>
</evidence>
<proteinExistence type="predicted"/>
<dbReference type="KEGG" id="saqt:GJV85_01025"/>
<reference evidence="4" key="2">
    <citation type="submission" date="2021-04" db="EMBL/GenBank/DDBJ databases">
        <title>Isolation and characterization of a novel species of the genus Sulfurimonas.</title>
        <authorList>
            <person name="Fukui M."/>
        </authorList>
    </citation>
    <scope>NUCLEOTIDE SEQUENCE</scope>
    <source>
        <strain evidence="4">H1576</strain>
    </source>
</reference>
<dbReference type="PANTHER" id="PTHR46429">
    <property type="entry name" value="23S RRNA (GUANOSINE-2'-O-)-METHYLTRANSFERASE RLMB"/>
    <property type="match status" value="1"/>
</dbReference>
<sequence>MIINVSDIDIAELEIYKNLRDAAFRSDNSFIADSPKVVNILLEQDIEVKSILATPEYYDEFKSFLTTKNIPKIYLTSNAEMQKIVGHRVHHNCMMHGVRPLDKPLDELGDKIIMLDNITSSENVGSIARSAAALGVDSYLLPKESPHPFSRRSLRVSMGHSSLLKTHIYDDVKEAIKNLQKSGYRVYAAEVKENATPLSKLQVAQKWVLLMGHEGHGIADEILALCDEVVTIEMQEGIKSFNVGVAASIMMYQFLHQR</sequence>
<dbReference type="AlphaFoldDB" id="A0A975AY54"/>
<dbReference type="CDD" id="cd18095">
    <property type="entry name" value="SpoU-like_rRNA-MTase"/>
    <property type="match status" value="1"/>
</dbReference>
<reference evidence="4" key="1">
    <citation type="submission" date="2019-11" db="EMBL/GenBank/DDBJ databases">
        <authorList>
            <person name="Kojima H."/>
        </authorList>
    </citation>
    <scope>NUCLEOTIDE SEQUENCE</scope>
    <source>
        <strain evidence="4">H1576</strain>
    </source>
</reference>
<dbReference type="InterPro" id="IPR029028">
    <property type="entry name" value="Alpha/beta_knot_MTases"/>
</dbReference>
<keyword evidence="1 4" id="KW-0489">Methyltransferase</keyword>
<dbReference type="Proteomes" id="UP000671852">
    <property type="component" value="Chromosome"/>
</dbReference>
<dbReference type="GO" id="GO:0032259">
    <property type="term" value="P:methylation"/>
    <property type="evidence" value="ECO:0007669"/>
    <property type="project" value="UniProtKB-KW"/>
</dbReference>
<evidence type="ECO:0000313" key="4">
    <source>
        <dbReference type="EMBL" id="QSZ40757.1"/>
    </source>
</evidence>
<evidence type="ECO:0000256" key="2">
    <source>
        <dbReference type="ARBA" id="ARBA00022679"/>
    </source>
</evidence>
<dbReference type="Pfam" id="PF00588">
    <property type="entry name" value="SpoU_methylase"/>
    <property type="match status" value="1"/>
</dbReference>
<dbReference type="GO" id="GO:0005829">
    <property type="term" value="C:cytosol"/>
    <property type="evidence" value="ECO:0007669"/>
    <property type="project" value="TreeGrafter"/>
</dbReference>
<dbReference type="GO" id="GO:0008173">
    <property type="term" value="F:RNA methyltransferase activity"/>
    <property type="evidence" value="ECO:0007669"/>
    <property type="project" value="InterPro"/>
</dbReference>
<dbReference type="Gene3D" id="3.40.1280.10">
    <property type="match status" value="1"/>
</dbReference>
<protein>
    <submittedName>
        <fullName evidence="4">RNA methyltransferase</fullName>
    </submittedName>
</protein>
<dbReference type="GO" id="GO:0003723">
    <property type="term" value="F:RNA binding"/>
    <property type="evidence" value="ECO:0007669"/>
    <property type="project" value="InterPro"/>
</dbReference>
<feature type="domain" description="tRNA/rRNA methyltransferase SpoU type" evidence="3">
    <location>
        <begin position="112"/>
        <end position="252"/>
    </location>
</feature>
<dbReference type="InterPro" id="IPR004441">
    <property type="entry name" value="rRNA_MeTrfase_TrmH"/>
</dbReference>
<name>A0A975AY54_9BACT</name>
<dbReference type="PANTHER" id="PTHR46429:SF1">
    <property type="entry name" value="23S RRNA (GUANOSINE-2'-O-)-METHYLTRANSFERASE RLMB"/>
    <property type="match status" value="1"/>
</dbReference>
<dbReference type="InterPro" id="IPR001537">
    <property type="entry name" value="SpoU_MeTrfase"/>
</dbReference>
<dbReference type="GO" id="GO:0006396">
    <property type="term" value="P:RNA processing"/>
    <property type="evidence" value="ECO:0007669"/>
    <property type="project" value="InterPro"/>
</dbReference>
<evidence type="ECO:0000259" key="3">
    <source>
        <dbReference type="Pfam" id="PF00588"/>
    </source>
</evidence>
<gene>
    <name evidence="4" type="ORF">GJV85_01025</name>
</gene>
<evidence type="ECO:0000313" key="5">
    <source>
        <dbReference type="Proteomes" id="UP000671852"/>
    </source>
</evidence>
<dbReference type="RefSeq" id="WP_207562037.1">
    <property type="nucleotide sequence ID" value="NZ_CP046072.1"/>
</dbReference>
<dbReference type="EMBL" id="CP046072">
    <property type="protein sequence ID" value="QSZ40757.1"/>
    <property type="molecule type" value="Genomic_DNA"/>
</dbReference>
<keyword evidence="5" id="KW-1185">Reference proteome</keyword>